<accession>A0A4E9E3K2</accession>
<feature type="transmembrane region" description="Helical" evidence="1">
    <location>
        <begin position="42"/>
        <end position="67"/>
    </location>
</feature>
<reference evidence="2" key="2">
    <citation type="submission" date="2021-03" db="EMBL/GenBank/DDBJ databases">
        <authorList>
            <person name="Alouane T."/>
            <person name="Langin T."/>
            <person name="Bonhomme L."/>
        </authorList>
    </citation>
    <scope>NUCLEOTIDE SEQUENCE</scope>
    <source>
        <strain evidence="2">MDC_Fg202</strain>
    </source>
</reference>
<reference evidence="3" key="1">
    <citation type="submission" date="2019-04" db="EMBL/GenBank/DDBJ databases">
        <authorList>
            <person name="Melise S."/>
            <person name="Noan J."/>
            <person name="Okalmin O."/>
        </authorList>
    </citation>
    <scope>NUCLEOTIDE SEQUENCE</scope>
    <source>
        <strain evidence="3">FN9</strain>
    </source>
</reference>
<keyword evidence="1" id="KW-0472">Membrane</keyword>
<dbReference type="EMBL" id="CAJPIJ010000104">
    <property type="protein sequence ID" value="CAG1975704.1"/>
    <property type="molecule type" value="Genomic_DNA"/>
</dbReference>
<name>A0A4E9E3K2_GIBZA</name>
<dbReference type="AlphaFoldDB" id="A0A4E9E3K2"/>
<dbReference type="EMBL" id="CAAKMV010000136">
    <property type="protein sequence ID" value="VIO58985.1"/>
    <property type="molecule type" value="Genomic_DNA"/>
</dbReference>
<organism evidence="3">
    <name type="scientific">Gibberella zeae</name>
    <name type="common">Wheat head blight fungus</name>
    <name type="synonym">Fusarium graminearum</name>
    <dbReference type="NCBI Taxonomy" id="5518"/>
    <lineage>
        <taxon>Eukaryota</taxon>
        <taxon>Fungi</taxon>
        <taxon>Dikarya</taxon>
        <taxon>Ascomycota</taxon>
        <taxon>Pezizomycotina</taxon>
        <taxon>Sordariomycetes</taxon>
        <taxon>Hypocreomycetidae</taxon>
        <taxon>Hypocreales</taxon>
        <taxon>Nectriaceae</taxon>
        <taxon>Fusarium</taxon>
    </lineage>
</organism>
<evidence type="ECO:0000313" key="3">
    <source>
        <dbReference type="EMBL" id="VIO58985.1"/>
    </source>
</evidence>
<proteinExistence type="predicted"/>
<sequence>MASASTKSAFPFWASSCNLIHELSSESGVQGSSQLEFRWPPAIVGALIVPVGVFMFGWSCYSILLVFSRVFGVLNHDRTVMRYHMLILMGYLDAHP</sequence>
<keyword evidence="1" id="KW-0812">Transmembrane</keyword>
<evidence type="ECO:0000256" key="1">
    <source>
        <dbReference type="SAM" id="Phobius"/>
    </source>
</evidence>
<keyword evidence="1" id="KW-1133">Transmembrane helix</keyword>
<dbReference type="Proteomes" id="UP000746612">
    <property type="component" value="Unassembled WGS sequence"/>
</dbReference>
<gene>
    <name evidence="3" type="ORF">FUG_LOCUS324002</name>
    <name evidence="2" type="ORF">MDCFG202_LOCUS142619</name>
</gene>
<protein>
    <submittedName>
        <fullName evidence="3">Uncharacterized protein</fullName>
    </submittedName>
</protein>
<evidence type="ECO:0000313" key="2">
    <source>
        <dbReference type="EMBL" id="CAG1975704.1"/>
    </source>
</evidence>